<gene>
    <name evidence="1" type="ORF">R5R35_002428</name>
</gene>
<evidence type="ECO:0000313" key="1">
    <source>
        <dbReference type="EMBL" id="KAK7791935.1"/>
    </source>
</evidence>
<dbReference type="Pfam" id="PF06581">
    <property type="entry name" value="p31comet"/>
    <property type="match status" value="1"/>
</dbReference>
<comment type="caution">
    <text evidence="1">The sequence shown here is derived from an EMBL/GenBank/DDBJ whole genome shotgun (WGS) entry which is preliminary data.</text>
</comment>
<name>A0AAN9YYW4_9ORTH</name>
<proteinExistence type="predicted"/>
<dbReference type="PANTHER" id="PTHR15681:SF1">
    <property type="entry name" value="MAD2L1-BINDING PROTEIN"/>
    <property type="match status" value="1"/>
</dbReference>
<dbReference type="AlphaFoldDB" id="A0AAN9YYW4"/>
<organism evidence="1 2">
    <name type="scientific">Gryllus longicercus</name>
    <dbReference type="NCBI Taxonomy" id="2509291"/>
    <lineage>
        <taxon>Eukaryota</taxon>
        <taxon>Metazoa</taxon>
        <taxon>Ecdysozoa</taxon>
        <taxon>Arthropoda</taxon>
        <taxon>Hexapoda</taxon>
        <taxon>Insecta</taxon>
        <taxon>Pterygota</taxon>
        <taxon>Neoptera</taxon>
        <taxon>Polyneoptera</taxon>
        <taxon>Orthoptera</taxon>
        <taxon>Ensifera</taxon>
        <taxon>Gryllidea</taxon>
        <taxon>Grylloidea</taxon>
        <taxon>Gryllidae</taxon>
        <taxon>Gryllinae</taxon>
        <taxon>Gryllus</taxon>
    </lineage>
</organism>
<dbReference type="InterPro" id="IPR009511">
    <property type="entry name" value="MAD1/Cdc20-bound-Mad2-bd"/>
</dbReference>
<dbReference type="Gene3D" id="3.30.900.20">
    <property type="match status" value="1"/>
</dbReference>
<sequence length="383" mass="43358">MSAASSRRHKPGEKIVVKVPGIYKPEDCHRMMDCAIKFILFGRSVIPYPYKHLFDVVNRSMHDGMTSREIRFEQLHKRKAAAMIAKVDDILKGLEKEFNSNSNTEIREVAFIIGPTIHCPKEVYIFKFPEAYPNKDLRKSVKSDLMRHVVLNPDFTNFISKPIQVTNMYVMVKKPKGDVATWICPTSNYKIPTRAPQVEIELLCDNPKCVNTQVDSILEKISGLNVSKSCCPHHILSQQNSKSNIAAQKRIYPEENNILDEMNTSLTSLLISNESLRNCPGVCESDNGTKDVIALSGNTLMHAPTAHQGDNPSHANCNAISAHENYDISKKELMLQNKTRKEGKPECVASMSNEPIWYITSEYLPYFKVPAINKCPNNKRIKH</sequence>
<dbReference type="GO" id="GO:0007096">
    <property type="term" value="P:regulation of exit from mitosis"/>
    <property type="evidence" value="ECO:0007669"/>
    <property type="project" value="InterPro"/>
</dbReference>
<reference evidence="1 2" key="1">
    <citation type="submission" date="2024-03" db="EMBL/GenBank/DDBJ databases">
        <title>The genome assembly and annotation of the cricket Gryllus longicercus Weissman &amp; Gray.</title>
        <authorList>
            <person name="Szrajer S."/>
            <person name="Gray D."/>
            <person name="Ylla G."/>
        </authorList>
    </citation>
    <scope>NUCLEOTIDE SEQUENCE [LARGE SCALE GENOMIC DNA]</scope>
    <source>
        <strain evidence="1">DAG 2021-001</strain>
        <tissue evidence="1">Whole body minus gut</tissue>
    </source>
</reference>
<dbReference type="InterPro" id="IPR053729">
    <property type="entry name" value="MAD2L1BP_domain_sf"/>
</dbReference>
<dbReference type="GO" id="GO:0005634">
    <property type="term" value="C:nucleus"/>
    <property type="evidence" value="ECO:0007669"/>
    <property type="project" value="InterPro"/>
</dbReference>
<dbReference type="Proteomes" id="UP001378592">
    <property type="component" value="Unassembled WGS sequence"/>
</dbReference>
<accession>A0AAN9YYW4</accession>
<keyword evidence="2" id="KW-1185">Reference proteome</keyword>
<dbReference type="PANTHER" id="PTHR15681">
    <property type="entry name" value="MAD2L1-BINDING PROTEIN"/>
    <property type="match status" value="1"/>
</dbReference>
<dbReference type="EMBL" id="JAZDUA010000487">
    <property type="protein sequence ID" value="KAK7791935.1"/>
    <property type="molecule type" value="Genomic_DNA"/>
</dbReference>
<evidence type="ECO:0000313" key="2">
    <source>
        <dbReference type="Proteomes" id="UP001378592"/>
    </source>
</evidence>
<protein>
    <submittedName>
        <fullName evidence="1">Uncharacterized protein</fullName>
    </submittedName>
</protein>